<sequence>MPINSFLRLCNISVLFFYAIQFLADEKTNTHNWRVSSALLREEVINSCGTEGISATIESAEKRLKEPQKEKITGITGWWRVREATVFAFSSVKVATCNRSFWKLWWYSKNDFGENSCRTHCNRV</sequence>
<feature type="chain" id="PRO_5044713547" evidence="1">
    <location>
        <begin position="25"/>
        <end position="124"/>
    </location>
</feature>
<evidence type="ECO:0000256" key="1">
    <source>
        <dbReference type="SAM" id="SignalP"/>
    </source>
</evidence>
<dbReference type="AlphaFoldDB" id="A0AAV0GAA4"/>
<proteinExistence type="predicted"/>
<protein>
    <submittedName>
        <fullName evidence="3">Uncharacterized protein</fullName>
    </submittedName>
</protein>
<dbReference type="Proteomes" id="UP001152523">
    <property type="component" value="Unassembled WGS sequence"/>
</dbReference>
<dbReference type="EMBL" id="CAMAPF010001069">
    <property type="protein sequence ID" value="CAH9144716.1"/>
    <property type="molecule type" value="Genomic_DNA"/>
</dbReference>
<evidence type="ECO:0000313" key="4">
    <source>
        <dbReference type="Proteomes" id="UP001152523"/>
    </source>
</evidence>
<name>A0AAV0GAA4_9ASTE</name>
<keyword evidence="4" id="KW-1185">Reference proteome</keyword>
<gene>
    <name evidence="3" type="ORF">CEPIT_LOCUS41657</name>
    <name evidence="2" type="ORF">CEPIT_LOCUS4206</name>
</gene>
<feature type="signal peptide" evidence="1">
    <location>
        <begin position="1"/>
        <end position="24"/>
    </location>
</feature>
<keyword evidence="1" id="KW-0732">Signal</keyword>
<accession>A0AAV0GAA4</accession>
<organism evidence="3 4">
    <name type="scientific">Cuscuta epithymum</name>
    <dbReference type="NCBI Taxonomy" id="186058"/>
    <lineage>
        <taxon>Eukaryota</taxon>
        <taxon>Viridiplantae</taxon>
        <taxon>Streptophyta</taxon>
        <taxon>Embryophyta</taxon>
        <taxon>Tracheophyta</taxon>
        <taxon>Spermatophyta</taxon>
        <taxon>Magnoliopsida</taxon>
        <taxon>eudicotyledons</taxon>
        <taxon>Gunneridae</taxon>
        <taxon>Pentapetalae</taxon>
        <taxon>asterids</taxon>
        <taxon>lamiids</taxon>
        <taxon>Solanales</taxon>
        <taxon>Convolvulaceae</taxon>
        <taxon>Cuscuteae</taxon>
        <taxon>Cuscuta</taxon>
        <taxon>Cuscuta subgen. Cuscuta</taxon>
    </lineage>
</organism>
<reference evidence="3" key="1">
    <citation type="submission" date="2022-07" db="EMBL/GenBank/DDBJ databases">
        <authorList>
            <person name="Macas J."/>
            <person name="Novak P."/>
            <person name="Neumann P."/>
        </authorList>
    </citation>
    <scope>NUCLEOTIDE SEQUENCE</scope>
</reference>
<evidence type="ECO:0000313" key="2">
    <source>
        <dbReference type="EMBL" id="CAH9072120.1"/>
    </source>
</evidence>
<dbReference type="EMBL" id="CAMAPF010000021">
    <property type="protein sequence ID" value="CAH9072120.1"/>
    <property type="molecule type" value="Genomic_DNA"/>
</dbReference>
<evidence type="ECO:0000313" key="3">
    <source>
        <dbReference type="EMBL" id="CAH9144716.1"/>
    </source>
</evidence>
<comment type="caution">
    <text evidence="3">The sequence shown here is derived from an EMBL/GenBank/DDBJ whole genome shotgun (WGS) entry which is preliminary data.</text>
</comment>